<name>A0A9Q2HFP0_9STAP</name>
<evidence type="ECO:0000256" key="2">
    <source>
        <dbReference type="ARBA" id="ARBA00006742"/>
    </source>
</evidence>
<sequence length="86" mass="10017">MEILSVLFPFLAIFLIMYFLMIRPAQKRQKQMNEMQAGLEKGDEVVTIGGLTGEVESFDANYMYLKVDENTTLRFERRALHQVVNK</sequence>
<dbReference type="GO" id="GO:0005886">
    <property type="term" value="C:plasma membrane"/>
    <property type="evidence" value="ECO:0007669"/>
    <property type="project" value="UniProtKB-SubCell"/>
</dbReference>
<proteinExistence type="inferred from homology"/>
<keyword evidence="6" id="KW-0653">Protein transport</keyword>
<keyword evidence="7 10" id="KW-1133">Transmembrane helix</keyword>
<dbReference type="RefSeq" id="WP_183674630.1">
    <property type="nucleotide sequence ID" value="NZ_CBCRYX010000005.1"/>
</dbReference>
<evidence type="ECO:0000256" key="1">
    <source>
        <dbReference type="ARBA" id="ARBA00004162"/>
    </source>
</evidence>
<evidence type="ECO:0000256" key="10">
    <source>
        <dbReference type="SAM" id="Phobius"/>
    </source>
</evidence>
<protein>
    <submittedName>
        <fullName evidence="11">Preprotein translocase subunit YajC</fullName>
    </submittedName>
</protein>
<dbReference type="AlphaFoldDB" id="A0A9Q2HFP0"/>
<evidence type="ECO:0000313" key="11">
    <source>
        <dbReference type="EMBL" id="MBB5176333.1"/>
    </source>
</evidence>
<dbReference type="InterPro" id="IPR003849">
    <property type="entry name" value="Preprotein_translocase_YajC"/>
</dbReference>
<keyword evidence="12" id="KW-1185">Reference proteome</keyword>
<dbReference type="PRINTS" id="PR01853">
    <property type="entry name" value="YAJCTRNLCASE"/>
</dbReference>
<dbReference type="SMART" id="SM01323">
    <property type="entry name" value="YajC"/>
    <property type="match status" value="1"/>
</dbReference>
<evidence type="ECO:0000256" key="9">
    <source>
        <dbReference type="ARBA" id="ARBA00023136"/>
    </source>
</evidence>
<evidence type="ECO:0000256" key="4">
    <source>
        <dbReference type="ARBA" id="ARBA00022475"/>
    </source>
</evidence>
<comment type="similarity">
    <text evidence="2">Belongs to the YajC family.</text>
</comment>
<evidence type="ECO:0000256" key="7">
    <source>
        <dbReference type="ARBA" id="ARBA00022989"/>
    </source>
</evidence>
<keyword evidence="4" id="KW-1003">Cell membrane</keyword>
<evidence type="ECO:0000313" key="12">
    <source>
        <dbReference type="Proteomes" id="UP000579136"/>
    </source>
</evidence>
<feature type="transmembrane region" description="Helical" evidence="10">
    <location>
        <begin position="6"/>
        <end position="22"/>
    </location>
</feature>
<comment type="caution">
    <text evidence="11">The sequence shown here is derived from an EMBL/GenBank/DDBJ whole genome shotgun (WGS) entry which is preliminary data.</text>
</comment>
<dbReference type="Pfam" id="PF02699">
    <property type="entry name" value="YajC"/>
    <property type="match status" value="1"/>
</dbReference>
<keyword evidence="9 10" id="KW-0472">Membrane</keyword>
<dbReference type="GO" id="GO:0015031">
    <property type="term" value="P:protein transport"/>
    <property type="evidence" value="ECO:0007669"/>
    <property type="project" value="UniProtKB-KW"/>
</dbReference>
<evidence type="ECO:0000256" key="3">
    <source>
        <dbReference type="ARBA" id="ARBA00022448"/>
    </source>
</evidence>
<evidence type="ECO:0000256" key="6">
    <source>
        <dbReference type="ARBA" id="ARBA00022927"/>
    </source>
</evidence>
<organism evidence="11 12">
    <name type="scientific">Nosocomiicoccus ampullae</name>
    <dbReference type="NCBI Taxonomy" id="489910"/>
    <lineage>
        <taxon>Bacteria</taxon>
        <taxon>Bacillati</taxon>
        <taxon>Bacillota</taxon>
        <taxon>Bacilli</taxon>
        <taxon>Bacillales</taxon>
        <taxon>Staphylococcaceae</taxon>
        <taxon>Nosocomiicoccus</taxon>
    </lineage>
</organism>
<dbReference type="NCBIfam" id="TIGR00739">
    <property type="entry name" value="yajC"/>
    <property type="match status" value="1"/>
</dbReference>
<dbReference type="PANTHER" id="PTHR33909:SF1">
    <property type="entry name" value="SEC TRANSLOCON ACCESSORY COMPLEX SUBUNIT YAJC"/>
    <property type="match status" value="1"/>
</dbReference>
<evidence type="ECO:0000256" key="5">
    <source>
        <dbReference type="ARBA" id="ARBA00022692"/>
    </source>
</evidence>
<dbReference type="Proteomes" id="UP000579136">
    <property type="component" value="Unassembled WGS sequence"/>
</dbReference>
<dbReference type="PANTHER" id="PTHR33909">
    <property type="entry name" value="SEC TRANSLOCON ACCESSORY COMPLEX SUBUNIT YAJC"/>
    <property type="match status" value="1"/>
</dbReference>
<keyword evidence="3" id="KW-0813">Transport</keyword>
<evidence type="ECO:0000256" key="8">
    <source>
        <dbReference type="ARBA" id="ARBA00023010"/>
    </source>
</evidence>
<comment type="subcellular location">
    <subcellularLocation>
        <location evidence="1">Cell membrane</location>
        <topology evidence="1">Single-pass membrane protein</topology>
    </subcellularLocation>
</comment>
<keyword evidence="8" id="KW-0811">Translocation</keyword>
<accession>A0A9Q2HFP0</accession>
<keyword evidence="5 10" id="KW-0812">Transmembrane</keyword>
<reference evidence="11 12" key="1">
    <citation type="submission" date="2020-08" db="EMBL/GenBank/DDBJ databases">
        <title>Genomic Encyclopedia of Type Strains, Phase IV (KMG-IV): sequencing the most valuable type-strain genomes for metagenomic binning, comparative biology and taxonomic classification.</title>
        <authorList>
            <person name="Goeker M."/>
        </authorList>
    </citation>
    <scope>NUCLEOTIDE SEQUENCE [LARGE SCALE GENOMIC DNA]</scope>
    <source>
        <strain evidence="11 12">DSM 19163</strain>
    </source>
</reference>
<dbReference type="EMBL" id="JACHHF010000006">
    <property type="protein sequence ID" value="MBB5176333.1"/>
    <property type="molecule type" value="Genomic_DNA"/>
</dbReference>
<gene>
    <name evidence="11" type="ORF">HNQ45_001220</name>
</gene>